<dbReference type="PROSITE" id="PS50043">
    <property type="entry name" value="HTH_LUXR_2"/>
    <property type="match status" value="1"/>
</dbReference>
<dbReference type="EMBL" id="CP126980">
    <property type="protein sequence ID" value="WIM93365.1"/>
    <property type="molecule type" value="Genomic_DNA"/>
</dbReference>
<protein>
    <submittedName>
        <fullName evidence="3">Alpha/beta fold hydrolase</fullName>
    </submittedName>
</protein>
<dbReference type="PANTHER" id="PTHR43433:SF8">
    <property type="entry name" value="BIFUNCTIONAL LIPASE_ADENYLATE CYCLASE LIPJ"/>
    <property type="match status" value="1"/>
</dbReference>
<feature type="domain" description="HTH luxR-type" evidence="2">
    <location>
        <begin position="301"/>
        <end position="366"/>
    </location>
</feature>
<dbReference type="PROSITE" id="PS00622">
    <property type="entry name" value="HTH_LUXR_1"/>
    <property type="match status" value="1"/>
</dbReference>
<dbReference type="SUPFAM" id="SSF46894">
    <property type="entry name" value="C-terminal effector domain of the bipartite response regulators"/>
    <property type="match status" value="1"/>
</dbReference>
<evidence type="ECO:0000256" key="1">
    <source>
        <dbReference type="SAM" id="MobiDB-lite"/>
    </source>
</evidence>
<dbReference type="Gene3D" id="3.40.50.1820">
    <property type="entry name" value="alpha/beta hydrolase"/>
    <property type="match status" value="1"/>
</dbReference>
<dbReference type="InterPro" id="IPR000073">
    <property type="entry name" value="AB_hydrolase_1"/>
</dbReference>
<name>A0ABY8W8Y0_9ACTN</name>
<dbReference type="GO" id="GO:0016787">
    <property type="term" value="F:hydrolase activity"/>
    <property type="evidence" value="ECO:0007669"/>
    <property type="project" value="UniProtKB-KW"/>
</dbReference>
<dbReference type="SUPFAM" id="SSF53474">
    <property type="entry name" value="alpha/beta-Hydrolases"/>
    <property type="match status" value="1"/>
</dbReference>
<evidence type="ECO:0000313" key="4">
    <source>
        <dbReference type="Proteomes" id="UP001240150"/>
    </source>
</evidence>
<dbReference type="InterPro" id="IPR036388">
    <property type="entry name" value="WH-like_DNA-bd_sf"/>
</dbReference>
<dbReference type="GO" id="GO:0016491">
    <property type="term" value="F:oxidoreductase activity"/>
    <property type="evidence" value="ECO:0007669"/>
    <property type="project" value="UniProtKB-KW"/>
</dbReference>
<dbReference type="Pfam" id="PF00561">
    <property type="entry name" value="Abhydrolase_1"/>
    <property type="match status" value="1"/>
</dbReference>
<dbReference type="CDD" id="cd06170">
    <property type="entry name" value="LuxR_C_like"/>
    <property type="match status" value="1"/>
</dbReference>
<dbReference type="Gene3D" id="1.10.10.10">
    <property type="entry name" value="Winged helix-like DNA-binding domain superfamily/Winged helix DNA-binding domain"/>
    <property type="match status" value="1"/>
</dbReference>
<accession>A0ABY8W8Y0</accession>
<proteinExistence type="predicted"/>
<organism evidence="3 4">
    <name type="scientific">Actinoplanes oblitus</name>
    <dbReference type="NCBI Taxonomy" id="3040509"/>
    <lineage>
        <taxon>Bacteria</taxon>
        <taxon>Bacillati</taxon>
        <taxon>Actinomycetota</taxon>
        <taxon>Actinomycetes</taxon>
        <taxon>Micromonosporales</taxon>
        <taxon>Micromonosporaceae</taxon>
        <taxon>Actinoplanes</taxon>
    </lineage>
</organism>
<dbReference type="Pfam" id="PF00196">
    <property type="entry name" value="GerE"/>
    <property type="match status" value="1"/>
</dbReference>
<evidence type="ECO:0000259" key="2">
    <source>
        <dbReference type="PROSITE" id="PS50043"/>
    </source>
</evidence>
<keyword evidence="4" id="KW-1185">Reference proteome</keyword>
<dbReference type="InterPro" id="IPR000792">
    <property type="entry name" value="Tscrpt_reg_LuxR_C"/>
</dbReference>
<dbReference type="PANTHER" id="PTHR43433">
    <property type="entry name" value="HYDROLASE, ALPHA/BETA FOLD FAMILY PROTEIN"/>
    <property type="match status" value="1"/>
</dbReference>
<feature type="region of interest" description="Disordered" evidence="1">
    <location>
        <begin position="269"/>
        <end position="304"/>
    </location>
</feature>
<dbReference type="InterPro" id="IPR050471">
    <property type="entry name" value="AB_hydrolase"/>
</dbReference>
<evidence type="ECO:0000313" key="3">
    <source>
        <dbReference type="EMBL" id="WIM93365.1"/>
    </source>
</evidence>
<feature type="compositionally biased region" description="Pro residues" evidence="1">
    <location>
        <begin position="271"/>
        <end position="289"/>
    </location>
</feature>
<dbReference type="Proteomes" id="UP001240150">
    <property type="component" value="Chromosome"/>
</dbReference>
<dbReference type="InterPro" id="IPR029058">
    <property type="entry name" value="AB_hydrolase_fold"/>
</dbReference>
<gene>
    <name evidence="3" type="ORF">ACTOB_005342</name>
</gene>
<keyword evidence="3" id="KW-0560">Oxidoreductase</keyword>
<dbReference type="RefSeq" id="WP_284914572.1">
    <property type="nucleotide sequence ID" value="NZ_CP126980.1"/>
</dbReference>
<dbReference type="InterPro" id="IPR016032">
    <property type="entry name" value="Sig_transdc_resp-reg_C-effctor"/>
</dbReference>
<sequence length="366" mass="39314">MRQVVRFAATPAGRVAYAVTGSGPPLLCLPGWVSHLGLMWEVPEHRRFVEALSRHHTVIRFDRIGCGLSDRERTDFSLEFELATLKALTGHLGLDRFALFGTCESGPVAAAFAAAQPDTLTSLILYGTCARGSDLAPGDVRRSVLGMVRAHWGLGSRVLADIWFPAATPELSDMFARMQRAAATAETAAALLEMFYRFDVTDVLPEVRVPTLVAHRRGSRAVRFELGRELAALIPEAQLAALDGRMQPIYAQDPEAGAATIAEFLGVPTTPLTPPAPATTPLTPSPTPPASETTPRAAVGTRPGRVPLTAREFQVADLIADGLTNAEIGRQLGVSARTVDAHVEHVRTKLGVRARAQIAVWARQNA</sequence>
<keyword evidence="3" id="KW-0378">Hydrolase</keyword>
<dbReference type="PRINTS" id="PR00038">
    <property type="entry name" value="HTHLUXR"/>
</dbReference>
<reference evidence="3 4" key="1">
    <citation type="submission" date="2023-06" db="EMBL/GenBank/DDBJ databases">
        <authorList>
            <person name="Yushchuk O."/>
            <person name="Binda E."/>
            <person name="Ruckert-Reed C."/>
            <person name="Fedorenko V."/>
            <person name="Kalinowski J."/>
            <person name="Marinelli F."/>
        </authorList>
    </citation>
    <scope>NUCLEOTIDE SEQUENCE [LARGE SCALE GENOMIC DNA]</scope>
    <source>
        <strain evidence="3 4">NRRL 3884</strain>
    </source>
</reference>
<dbReference type="SMART" id="SM00421">
    <property type="entry name" value="HTH_LUXR"/>
    <property type="match status" value="1"/>
</dbReference>